<gene>
    <name evidence="1" type="ORF">VB774_04860</name>
</gene>
<dbReference type="RefSeq" id="WP_323260252.1">
    <property type="nucleotide sequence ID" value="NZ_JAYGIE010000014.1"/>
</dbReference>
<keyword evidence="2" id="KW-1185">Reference proteome</keyword>
<proteinExistence type="predicted"/>
<accession>A0ABU5TFC0</accession>
<dbReference type="EMBL" id="JAYGIE010000014">
    <property type="protein sequence ID" value="MEA5476945.1"/>
    <property type="molecule type" value="Genomic_DNA"/>
</dbReference>
<name>A0ABU5TFC0_9CYAN</name>
<evidence type="ECO:0000313" key="2">
    <source>
        <dbReference type="Proteomes" id="UP001301388"/>
    </source>
</evidence>
<comment type="caution">
    <text evidence="1">The sequence shown here is derived from an EMBL/GenBank/DDBJ whole genome shotgun (WGS) entry which is preliminary data.</text>
</comment>
<sequence length="48" mass="5425">MNNQVSSEFSAILIIKSVFLQARRWRACKKLLLMFPVPSALETSKAIS</sequence>
<protein>
    <submittedName>
        <fullName evidence="1">Uncharacterized protein</fullName>
    </submittedName>
</protein>
<organism evidence="1 2">
    <name type="scientific">Pseudanabaena galeata UHCC 0370</name>
    <dbReference type="NCBI Taxonomy" id="3110310"/>
    <lineage>
        <taxon>Bacteria</taxon>
        <taxon>Bacillati</taxon>
        <taxon>Cyanobacteriota</taxon>
        <taxon>Cyanophyceae</taxon>
        <taxon>Pseudanabaenales</taxon>
        <taxon>Pseudanabaenaceae</taxon>
        <taxon>Pseudanabaena</taxon>
    </lineage>
</organism>
<evidence type="ECO:0000313" key="1">
    <source>
        <dbReference type="EMBL" id="MEA5476945.1"/>
    </source>
</evidence>
<dbReference type="Proteomes" id="UP001301388">
    <property type="component" value="Unassembled WGS sequence"/>
</dbReference>
<reference evidence="1 2" key="1">
    <citation type="submission" date="2023-12" db="EMBL/GenBank/DDBJ databases">
        <title>Baltic Sea Cyanobacteria.</title>
        <authorList>
            <person name="Delbaje E."/>
            <person name="Fewer D.P."/>
            <person name="Shishido T.K."/>
        </authorList>
    </citation>
    <scope>NUCLEOTIDE SEQUENCE [LARGE SCALE GENOMIC DNA]</scope>
    <source>
        <strain evidence="1 2">UHCC 0370</strain>
    </source>
</reference>